<keyword evidence="8" id="KW-1133">Transmembrane helix</keyword>
<dbReference type="PANTHER" id="PTHR19433">
    <property type="entry name" value="T-CELL RECEPTOR ALPHA CHAIN V REGION-RELATED"/>
    <property type="match status" value="1"/>
</dbReference>
<dbReference type="SMART" id="SM00409">
    <property type="entry name" value="IG"/>
    <property type="match status" value="2"/>
</dbReference>
<evidence type="ECO:0000256" key="1">
    <source>
        <dbReference type="ARBA" id="ARBA00004236"/>
    </source>
</evidence>
<comment type="subcellular location">
    <subcellularLocation>
        <location evidence="1">Cell membrane</location>
    </subcellularLocation>
</comment>
<dbReference type="InterPro" id="IPR003599">
    <property type="entry name" value="Ig_sub"/>
</dbReference>
<keyword evidence="8" id="KW-0812">Transmembrane</keyword>
<name>A0A669E603_ORENI</name>
<evidence type="ECO:0000256" key="4">
    <source>
        <dbReference type="ARBA" id="ARBA00022859"/>
    </source>
</evidence>
<dbReference type="InterPro" id="IPR036179">
    <property type="entry name" value="Ig-like_dom_sf"/>
</dbReference>
<sequence length="305" mass="34189">MLLCFNSDSLVPVKMVQLGEPATLKCDTPKEIRSKVYWYRQSVGDTLKLIVTLYRDTEPVYDSAFLKSRFSAKNANNFSKLTILETVQEDEGIYHCGMTAWHNLEWSGTYLLVKGNTERTSNYIVVQQPIESNPVCPGTTANLQCSVLSDSENKTCPGDDNVLWFRTGSNKSHPNIIYTDGNRTNRCEKRSDHQKTCFYQLSKNVSSSDAGTYYCAVATCGEILFGNGTTLDIQESSVWSQTASTVVFLLSAVMCISLFIIAVLIYITKKNNSDHHKAPVLQKNINDQKTQEVLNGNIILINMNF</sequence>
<proteinExistence type="predicted"/>
<reference evidence="11" key="1">
    <citation type="submission" date="2012-01" db="EMBL/GenBank/DDBJ databases">
        <title>The Genome Sequence of Oreochromis niloticus (Nile Tilapia).</title>
        <authorList>
            <consortium name="Broad Institute Genome Assembly Team"/>
            <consortium name="Broad Institute Sequencing Platform"/>
            <person name="Di Palma F."/>
            <person name="Johnson J."/>
            <person name="Lander E.S."/>
            <person name="Lindblad-Toh K."/>
        </authorList>
    </citation>
    <scope>NUCLEOTIDE SEQUENCE [LARGE SCALE GENOMIC DNA]</scope>
</reference>
<dbReference type="CDD" id="cd00099">
    <property type="entry name" value="IgV"/>
    <property type="match status" value="2"/>
</dbReference>
<evidence type="ECO:0000256" key="3">
    <source>
        <dbReference type="ARBA" id="ARBA00022729"/>
    </source>
</evidence>
<organism evidence="10 11">
    <name type="scientific">Oreochromis niloticus</name>
    <name type="common">Nile tilapia</name>
    <name type="synonym">Tilapia nilotica</name>
    <dbReference type="NCBI Taxonomy" id="8128"/>
    <lineage>
        <taxon>Eukaryota</taxon>
        <taxon>Metazoa</taxon>
        <taxon>Chordata</taxon>
        <taxon>Craniata</taxon>
        <taxon>Vertebrata</taxon>
        <taxon>Euteleostomi</taxon>
        <taxon>Actinopterygii</taxon>
        <taxon>Neopterygii</taxon>
        <taxon>Teleostei</taxon>
        <taxon>Neoteleostei</taxon>
        <taxon>Acanthomorphata</taxon>
        <taxon>Ovalentaria</taxon>
        <taxon>Cichlomorphae</taxon>
        <taxon>Cichliformes</taxon>
        <taxon>Cichlidae</taxon>
        <taxon>African cichlids</taxon>
        <taxon>Pseudocrenilabrinae</taxon>
        <taxon>Oreochromini</taxon>
        <taxon>Oreochromis</taxon>
    </lineage>
</organism>
<keyword evidence="11" id="KW-1185">Reference proteome</keyword>
<feature type="transmembrane region" description="Helical" evidence="8">
    <location>
        <begin position="246"/>
        <end position="267"/>
    </location>
</feature>
<keyword evidence="3" id="KW-0732">Signal</keyword>
<dbReference type="PANTHER" id="PTHR19433:SF133">
    <property type="entry name" value="IMMUNE-TYPE RECEPTOR 5 PRECURSOR-RELATED"/>
    <property type="match status" value="1"/>
</dbReference>
<feature type="domain" description="Ig-like" evidence="9">
    <location>
        <begin position="19"/>
        <end position="96"/>
    </location>
</feature>
<dbReference type="AlphaFoldDB" id="A0A669E603"/>
<dbReference type="GeneTree" id="ENSGT01030000234530"/>
<evidence type="ECO:0000313" key="10">
    <source>
        <dbReference type="Ensembl" id="ENSONIP00000066367.1"/>
    </source>
</evidence>
<protein>
    <submittedName>
        <fullName evidence="10">Signal-regulatory protein beta-2</fullName>
    </submittedName>
</protein>
<dbReference type="GO" id="GO:0009617">
    <property type="term" value="P:response to bacterium"/>
    <property type="evidence" value="ECO:0007669"/>
    <property type="project" value="TreeGrafter"/>
</dbReference>
<gene>
    <name evidence="10" type="primary">LOC102078017</name>
</gene>
<keyword evidence="4" id="KW-0391">Immunity</keyword>
<evidence type="ECO:0000256" key="5">
    <source>
        <dbReference type="ARBA" id="ARBA00023136"/>
    </source>
</evidence>
<reference evidence="10" key="3">
    <citation type="submission" date="2025-09" db="UniProtKB">
        <authorList>
            <consortium name="Ensembl"/>
        </authorList>
    </citation>
    <scope>IDENTIFICATION</scope>
</reference>
<dbReference type="InterPro" id="IPR013106">
    <property type="entry name" value="Ig_V-set"/>
</dbReference>
<evidence type="ECO:0000256" key="8">
    <source>
        <dbReference type="SAM" id="Phobius"/>
    </source>
</evidence>
<dbReference type="Gene3D" id="2.60.40.10">
    <property type="entry name" value="Immunoglobulins"/>
    <property type="match status" value="2"/>
</dbReference>
<dbReference type="PROSITE" id="PS50835">
    <property type="entry name" value="IG_LIKE"/>
    <property type="match status" value="2"/>
</dbReference>
<dbReference type="Ensembl" id="ENSONIT00000046166.1">
    <property type="protein sequence ID" value="ENSONIP00000066367.1"/>
    <property type="gene ID" value="ENSONIG00000019882.2"/>
</dbReference>
<dbReference type="InterPro" id="IPR052051">
    <property type="entry name" value="TCR_complex_component"/>
</dbReference>
<accession>A0A669E603</accession>
<keyword evidence="2" id="KW-1003">Cell membrane</keyword>
<evidence type="ECO:0000259" key="9">
    <source>
        <dbReference type="PROSITE" id="PS50835"/>
    </source>
</evidence>
<evidence type="ECO:0000256" key="7">
    <source>
        <dbReference type="ARBA" id="ARBA00023180"/>
    </source>
</evidence>
<dbReference type="SUPFAM" id="SSF48726">
    <property type="entry name" value="Immunoglobulin"/>
    <property type="match status" value="2"/>
</dbReference>
<evidence type="ECO:0000256" key="6">
    <source>
        <dbReference type="ARBA" id="ARBA00023157"/>
    </source>
</evidence>
<dbReference type="Pfam" id="PF07686">
    <property type="entry name" value="V-set"/>
    <property type="match status" value="2"/>
</dbReference>
<dbReference type="GO" id="GO:0005886">
    <property type="term" value="C:plasma membrane"/>
    <property type="evidence" value="ECO:0007669"/>
    <property type="project" value="UniProtKB-SubCell"/>
</dbReference>
<keyword evidence="7" id="KW-0325">Glycoprotein</keyword>
<keyword evidence="6" id="KW-1015">Disulfide bond</keyword>
<dbReference type="InterPro" id="IPR013783">
    <property type="entry name" value="Ig-like_fold"/>
</dbReference>
<reference evidence="10" key="2">
    <citation type="submission" date="2025-08" db="UniProtKB">
        <authorList>
            <consortium name="Ensembl"/>
        </authorList>
    </citation>
    <scope>IDENTIFICATION</scope>
</reference>
<dbReference type="InterPro" id="IPR007110">
    <property type="entry name" value="Ig-like_dom"/>
</dbReference>
<evidence type="ECO:0000313" key="11">
    <source>
        <dbReference type="Proteomes" id="UP000005207"/>
    </source>
</evidence>
<evidence type="ECO:0000256" key="2">
    <source>
        <dbReference type="ARBA" id="ARBA00022475"/>
    </source>
</evidence>
<feature type="domain" description="Ig-like" evidence="9">
    <location>
        <begin position="121"/>
        <end position="217"/>
    </location>
</feature>
<keyword evidence="5 8" id="KW-0472">Membrane</keyword>
<dbReference type="Proteomes" id="UP000005207">
    <property type="component" value="Linkage group LG2"/>
</dbReference>
<dbReference type="GO" id="GO:0002376">
    <property type="term" value="P:immune system process"/>
    <property type="evidence" value="ECO:0007669"/>
    <property type="project" value="UniProtKB-KW"/>
</dbReference>